<dbReference type="EC" id="6.1.1.11" evidence="1"/>
<keyword evidence="13" id="KW-1185">Reference proteome</keyword>
<keyword evidence="5" id="KW-0030">Aminoacyl-tRNA synthetase</keyword>
<dbReference type="FunFam" id="3.30.930.10:FF:000069">
    <property type="entry name" value="Seryl-tRNA synthetase"/>
    <property type="match status" value="1"/>
</dbReference>
<dbReference type="AlphaFoldDB" id="A0A7G3ZBB9"/>
<evidence type="ECO:0000313" key="12">
    <source>
        <dbReference type="EMBL" id="QLL30805.1"/>
    </source>
</evidence>
<name>A0A7G3ZBB9_9SACH</name>
<keyword evidence="4 9" id="KW-0067">ATP-binding</keyword>
<keyword evidence="2" id="KW-0436">Ligase</keyword>
<keyword evidence="3" id="KW-0547">Nucleotide-binding</keyword>
<dbReference type="OrthoDB" id="10264585at2759"/>
<feature type="coiled-coil region" evidence="10">
    <location>
        <begin position="65"/>
        <end position="120"/>
    </location>
</feature>
<evidence type="ECO:0000256" key="2">
    <source>
        <dbReference type="ARBA" id="ARBA00022598"/>
    </source>
</evidence>
<dbReference type="GO" id="GO:0004828">
    <property type="term" value="F:serine-tRNA ligase activity"/>
    <property type="evidence" value="ECO:0007669"/>
    <property type="project" value="UniProtKB-EC"/>
</dbReference>
<dbReference type="PANTHER" id="PTHR11778">
    <property type="entry name" value="SERYL-TRNA SYNTHETASE"/>
    <property type="match status" value="1"/>
</dbReference>
<dbReference type="InterPro" id="IPR010978">
    <property type="entry name" value="tRNA-bd_arm"/>
</dbReference>
<dbReference type="Proteomes" id="UP000515788">
    <property type="component" value="Chromosome 1"/>
</dbReference>
<dbReference type="GeneID" id="59323902"/>
<dbReference type="InterPro" id="IPR002314">
    <property type="entry name" value="aa-tRNA-synt_IIb"/>
</dbReference>
<dbReference type="SUPFAM" id="SSF55681">
    <property type="entry name" value="Class II aaRS and biotin synthetases"/>
    <property type="match status" value="1"/>
</dbReference>
<feature type="binding site" evidence="8">
    <location>
        <position position="254"/>
    </location>
    <ligand>
        <name>L-serine</name>
        <dbReference type="ChEBI" id="CHEBI:33384"/>
    </ligand>
</feature>
<dbReference type="Gene3D" id="3.30.930.10">
    <property type="entry name" value="Bira Bifunctional Protein, Domain 2"/>
    <property type="match status" value="1"/>
</dbReference>
<dbReference type="NCBIfam" id="TIGR00414">
    <property type="entry name" value="serS"/>
    <property type="match status" value="1"/>
</dbReference>
<feature type="binding site" evidence="8">
    <location>
        <position position="406"/>
    </location>
    <ligand>
        <name>L-serine</name>
        <dbReference type="ChEBI" id="CHEBI:33384"/>
    </ligand>
</feature>
<dbReference type="InterPro" id="IPR006195">
    <property type="entry name" value="aa-tRNA-synth_II"/>
</dbReference>
<dbReference type="PIRSF" id="PIRSF001529">
    <property type="entry name" value="Ser-tRNA-synth_IIa"/>
    <property type="match status" value="1"/>
</dbReference>
<dbReference type="Pfam" id="PF00587">
    <property type="entry name" value="tRNA-synt_2b"/>
    <property type="match status" value="1"/>
</dbReference>
<evidence type="ECO:0000256" key="8">
    <source>
        <dbReference type="PIRSR" id="PIRSR001529-1"/>
    </source>
</evidence>
<reference evidence="12 13" key="1">
    <citation type="submission" date="2020-06" db="EMBL/GenBank/DDBJ databases">
        <title>The yeast mating-type switching endonuclease HO is a domesticated member of an unorthodox homing genetic element family.</title>
        <authorList>
            <person name="Coughlan A.Y."/>
            <person name="Lombardi L."/>
            <person name="Braun-Galleani S."/>
            <person name="Martos A.R."/>
            <person name="Galeote V."/>
            <person name="Bigey F."/>
            <person name="Dequin S."/>
            <person name="Byrne K.P."/>
            <person name="Wolfe K.H."/>
        </authorList>
    </citation>
    <scope>NUCLEOTIDE SEQUENCE [LARGE SCALE GENOMIC DNA]</scope>
    <source>
        <strain evidence="12 13">CBS764</strain>
    </source>
</reference>
<dbReference type="Gene3D" id="1.10.287.40">
    <property type="entry name" value="Serine-tRNA synthetase, tRNA binding domain"/>
    <property type="match status" value="1"/>
</dbReference>
<dbReference type="PROSITE" id="PS50862">
    <property type="entry name" value="AA_TRNA_LIGASE_II"/>
    <property type="match status" value="1"/>
</dbReference>
<evidence type="ECO:0000256" key="4">
    <source>
        <dbReference type="ARBA" id="ARBA00022840"/>
    </source>
</evidence>
<protein>
    <recommendedName>
        <fullName evidence="1">serine--tRNA ligase</fullName>
        <ecNumber evidence="1">6.1.1.11</ecNumber>
    </recommendedName>
    <alternativeName>
        <fullName evidence="6">Seryl-tRNA synthetase</fullName>
    </alternativeName>
    <alternativeName>
        <fullName evidence="7">Seryl-tRNA(Ser) synthetase</fullName>
    </alternativeName>
</protein>
<dbReference type="InterPro" id="IPR045864">
    <property type="entry name" value="aa-tRNA-synth_II/BPL/LPL"/>
</dbReference>
<dbReference type="GO" id="GO:0006434">
    <property type="term" value="P:seryl-tRNA aminoacylation"/>
    <property type="evidence" value="ECO:0007669"/>
    <property type="project" value="InterPro"/>
</dbReference>
<dbReference type="InterPro" id="IPR002317">
    <property type="entry name" value="Ser-tRNA-ligase_type_1"/>
</dbReference>
<dbReference type="PRINTS" id="PR00981">
    <property type="entry name" value="TRNASYNTHSER"/>
</dbReference>
<dbReference type="RefSeq" id="XP_037137480.1">
    <property type="nucleotide sequence ID" value="XM_037281585.1"/>
</dbReference>
<evidence type="ECO:0000313" key="13">
    <source>
        <dbReference type="Proteomes" id="UP000515788"/>
    </source>
</evidence>
<feature type="binding site" evidence="9">
    <location>
        <begin position="285"/>
        <end position="287"/>
    </location>
    <ligand>
        <name>ATP</name>
        <dbReference type="ChEBI" id="CHEBI:30616"/>
    </ligand>
</feature>
<feature type="site" description="Important for serine binding" evidence="8">
    <location>
        <position position="408"/>
    </location>
</feature>
<organism evidence="12 13">
    <name type="scientific">Torulaspora globosa</name>
    <dbReference type="NCBI Taxonomy" id="48254"/>
    <lineage>
        <taxon>Eukaryota</taxon>
        <taxon>Fungi</taxon>
        <taxon>Dikarya</taxon>
        <taxon>Ascomycota</taxon>
        <taxon>Saccharomycotina</taxon>
        <taxon>Saccharomycetes</taxon>
        <taxon>Saccharomycetales</taxon>
        <taxon>Saccharomycetaceae</taxon>
        <taxon>Torulaspora</taxon>
    </lineage>
</organism>
<dbReference type="GO" id="GO:0005524">
    <property type="term" value="F:ATP binding"/>
    <property type="evidence" value="ECO:0007669"/>
    <property type="project" value="UniProtKB-KW"/>
</dbReference>
<dbReference type="SUPFAM" id="SSF46589">
    <property type="entry name" value="tRNA-binding arm"/>
    <property type="match status" value="1"/>
</dbReference>
<feature type="binding site" evidence="9">
    <location>
        <begin position="372"/>
        <end position="375"/>
    </location>
    <ligand>
        <name>ATP</name>
        <dbReference type="ChEBI" id="CHEBI:30616"/>
    </ligand>
</feature>
<feature type="binding site" evidence="8">
    <location>
        <position position="308"/>
    </location>
    <ligand>
        <name>L-serine</name>
        <dbReference type="ChEBI" id="CHEBI:33384"/>
    </ligand>
</feature>
<keyword evidence="10" id="KW-0175">Coiled coil</keyword>
<accession>A0A7G3ZBB9</accession>
<feature type="binding site" evidence="8">
    <location>
        <position position="285"/>
    </location>
    <ligand>
        <name>L-serine</name>
        <dbReference type="ChEBI" id="CHEBI:33384"/>
    </ligand>
</feature>
<sequence>MSWTSRRAISSAALLHGVLRRPQYNVKSVLKSIDKYQDAIAKRQLKSGSDLAQKLAQLPLSCETIKGLNQRLATIQKERKAVEALIKKDKSNIATLSSEIKRFKEQHRQVADQLEVAEFELNDLCGSLPNLVSPTTPLSEPQIVQWINPKESYKPDPGRDHVSIMLKKSMVDFQTAANVSGTSWFYLLNEGAELEQALVSYALRRAKEAGFQMCIPPSIVRNEVIDSCGFRPRDMNNEQQIYHIGGSSLGLTATAEIALAGLGINKVIDLSNGPRRLVGVSRSYRAEAGARGKDTKGLYRVHEFTKVELFCWSRPEESDELLENLKDLQMDIVSSLGISAKVLNMPANDLGAPAFKKYDIEAWMPGRGSFGEISSSSNCLDFQSRRLNTKYKDQTTSKLEYVHTLNGTAMAVPRVILALVENNYDPSTGTVAIPEPLRDFMGGKTFI</sequence>
<evidence type="ECO:0000256" key="3">
    <source>
        <dbReference type="ARBA" id="ARBA00022741"/>
    </source>
</evidence>
<feature type="domain" description="Aminoacyl-transfer RNA synthetases class-II family profile" evidence="11">
    <location>
        <begin position="160"/>
        <end position="434"/>
    </location>
</feature>
<dbReference type="KEGG" id="tgb:HG536_0A06200"/>
<evidence type="ECO:0000256" key="5">
    <source>
        <dbReference type="ARBA" id="ARBA00023146"/>
    </source>
</evidence>
<evidence type="ECO:0000259" key="11">
    <source>
        <dbReference type="PROSITE" id="PS50862"/>
    </source>
</evidence>
<feature type="binding site" evidence="9">
    <location>
        <begin position="301"/>
        <end position="304"/>
    </location>
    <ligand>
        <name>ATP</name>
        <dbReference type="ChEBI" id="CHEBI:30616"/>
    </ligand>
</feature>
<evidence type="ECO:0000256" key="9">
    <source>
        <dbReference type="PIRSR" id="PIRSR001529-2"/>
    </source>
</evidence>
<evidence type="ECO:0000256" key="7">
    <source>
        <dbReference type="ARBA" id="ARBA00034892"/>
    </source>
</evidence>
<dbReference type="EMBL" id="CP059246">
    <property type="protein sequence ID" value="QLL30805.1"/>
    <property type="molecule type" value="Genomic_DNA"/>
</dbReference>
<evidence type="ECO:0000256" key="6">
    <source>
        <dbReference type="ARBA" id="ARBA00031113"/>
    </source>
</evidence>
<gene>
    <name evidence="12" type="ORF">HG536_0A06200</name>
</gene>
<proteinExistence type="predicted"/>
<evidence type="ECO:0000256" key="1">
    <source>
        <dbReference type="ARBA" id="ARBA00012840"/>
    </source>
</evidence>
<dbReference type="InterPro" id="IPR042103">
    <property type="entry name" value="SerRS_1_N_sf"/>
</dbReference>
<evidence type="ECO:0000256" key="10">
    <source>
        <dbReference type="SAM" id="Coils"/>
    </source>
</evidence>